<dbReference type="Proteomes" id="UP000887579">
    <property type="component" value="Unplaced"/>
</dbReference>
<name>A0AC34GI13_9BILA</name>
<reference evidence="2" key="1">
    <citation type="submission" date="2022-11" db="UniProtKB">
        <authorList>
            <consortium name="WormBaseParasite"/>
        </authorList>
    </citation>
    <scope>IDENTIFICATION</scope>
</reference>
<organism evidence="1 2">
    <name type="scientific">Panagrolaimus sp. ES5</name>
    <dbReference type="NCBI Taxonomy" id="591445"/>
    <lineage>
        <taxon>Eukaryota</taxon>
        <taxon>Metazoa</taxon>
        <taxon>Ecdysozoa</taxon>
        <taxon>Nematoda</taxon>
        <taxon>Chromadorea</taxon>
        <taxon>Rhabditida</taxon>
        <taxon>Tylenchina</taxon>
        <taxon>Panagrolaimomorpha</taxon>
        <taxon>Panagrolaimoidea</taxon>
        <taxon>Panagrolaimidae</taxon>
        <taxon>Panagrolaimus</taxon>
    </lineage>
</organism>
<proteinExistence type="predicted"/>
<evidence type="ECO:0000313" key="2">
    <source>
        <dbReference type="WBParaSite" id="ES5_v2.g29334.t1"/>
    </source>
</evidence>
<accession>A0AC34GI13</accession>
<sequence>KSITHLQPGLHQWNQIEINPERDIFLLPYSSGTTGTAKGVMISNKNFSIGITNFASFFKKEVYPFINRENPVTVNDPMQCFLPFNHSFGLITVCFNLYLGTPTIALPVFKFDQMLKGIQDFKVRVIFAVPPILILLANHPIVDNYDLSSLEHISAGAAPVPEDIMYALHKRLPHLKNIQQGYGMTETQVSHANSLRDKYPYGSVGKLLPGFQMK</sequence>
<protein>
    <submittedName>
        <fullName evidence="2">AMP-dependent synthetase/ligase domain-containing protein</fullName>
    </submittedName>
</protein>
<evidence type="ECO:0000313" key="1">
    <source>
        <dbReference type="Proteomes" id="UP000887579"/>
    </source>
</evidence>
<dbReference type="WBParaSite" id="ES5_v2.g29334.t1">
    <property type="protein sequence ID" value="ES5_v2.g29334.t1"/>
    <property type="gene ID" value="ES5_v2.g29334"/>
</dbReference>